<dbReference type="PRINTS" id="PR00035">
    <property type="entry name" value="HTHGNTR"/>
</dbReference>
<dbReference type="Pfam" id="PF07729">
    <property type="entry name" value="FCD"/>
    <property type="match status" value="1"/>
</dbReference>
<evidence type="ECO:0000256" key="1">
    <source>
        <dbReference type="ARBA" id="ARBA00023015"/>
    </source>
</evidence>
<evidence type="ECO:0000259" key="4">
    <source>
        <dbReference type="PROSITE" id="PS50949"/>
    </source>
</evidence>
<dbReference type="Pfam" id="PF00392">
    <property type="entry name" value="GntR"/>
    <property type="match status" value="1"/>
</dbReference>
<dbReference type="SUPFAM" id="SSF48008">
    <property type="entry name" value="GntR ligand-binding domain-like"/>
    <property type="match status" value="1"/>
</dbReference>
<dbReference type="InterPro" id="IPR008920">
    <property type="entry name" value="TF_FadR/GntR_C"/>
</dbReference>
<protein>
    <submittedName>
        <fullName evidence="5">GntR family transcriptional regulator</fullName>
    </submittedName>
</protein>
<feature type="domain" description="HTH gntR-type" evidence="4">
    <location>
        <begin position="11"/>
        <end position="78"/>
    </location>
</feature>
<dbReference type="PANTHER" id="PTHR43537:SF45">
    <property type="entry name" value="GNTR FAMILY REGULATORY PROTEIN"/>
    <property type="match status" value="1"/>
</dbReference>
<dbReference type="InterPro" id="IPR036388">
    <property type="entry name" value="WH-like_DNA-bd_sf"/>
</dbReference>
<evidence type="ECO:0000313" key="6">
    <source>
        <dbReference type="Proteomes" id="UP000277007"/>
    </source>
</evidence>
<evidence type="ECO:0000313" key="5">
    <source>
        <dbReference type="EMBL" id="RTR21031.1"/>
    </source>
</evidence>
<keyword evidence="6" id="KW-1185">Reference proteome</keyword>
<name>A0A3S0K5J5_9PROT</name>
<keyword evidence="2" id="KW-0238">DNA-binding</keyword>
<dbReference type="AlphaFoldDB" id="A0A3S0K5J5"/>
<gene>
    <name evidence="5" type="ORF">EJ903_09820</name>
</gene>
<dbReference type="InterPro" id="IPR000524">
    <property type="entry name" value="Tscrpt_reg_HTH_GntR"/>
</dbReference>
<dbReference type="Gene3D" id="1.10.10.10">
    <property type="entry name" value="Winged helix-like DNA-binding domain superfamily/Winged helix DNA-binding domain"/>
    <property type="match status" value="1"/>
</dbReference>
<organism evidence="5 6">
    <name type="scientific">Azospirillum griseum</name>
    <dbReference type="NCBI Taxonomy" id="2496639"/>
    <lineage>
        <taxon>Bacteria</taxon>
        <taxon>Pseudomonadati</taxon>
        <taxon>Pseudomonadota</taxon>
        <taxon>Alphaproteobacteria</taxon>
        <taxon>Rhodospirillales</taxon>
        <taxon>Azospirillaceae</taxon>
        <taxon>Azospirillum</taxon>
    </lineage>
</organism>
<evidence type="ECO:0000256" key="3">
    <source>
        <dbReference type="ARBA" id="ARBA00023163"/>
    </source>
</evidence>
<dbReference type="CDD" id="cd07377">
    <property type="entry name" value="WHTH_GntR"/>
    <property type="match status" value="1"/>
</dbReference>
<evidence type="ECO:0000256" key="2">
    <source>
        <dbReference type="ARBA" id="ARBA00023125"/>
    </source>
</evidence>
<accession>A0A3S0K5J5</accession>
<dbReference type="GO" id="GO:0003677">
    <property type="term" value="F:DNA binding"/>
    <property type="evidence" value="ECO:0007669"/>
    <property type="project" value="UniProtKB-KW"/>
</dbReference>
<dbReference type="SMART" id="SM00345">
    <property type="entry name" value="HTH_GNTR"/>
    <property type="match status" value="1"/>
</dbReference>
<keyword evidence="1" id="KW-0805">Transcription regulation</keyword>
<reference evidence="5 6" key="1">
    <citation type="submission" date="2018-12" db="EMBL/GenBank/DDBJ databases">
        <authorList>
            <person name="Yang Y."/>
        </authorList>
    </citation>
    <scope>NUCLEOTIDE SEQUENCE [LARGE SCALE GENOMIC DNA]</scope>
    <source>
        <strain evidence="5 6">L-25-5w-1</strain>
    </source>
</reference>
<dbReference type="Proteomes" id="UP000277007">
    <property type="component" value="Unassembled WGS sequence"/>
</dbReference>
<dbReference type="PROSITE" id="PS50949">
    <property type="entry name" value="HTH_GNTR"/>
    <property type="match status" value="1"/>
</dbReference>
<dbReference type="GO" id="GO:0003700">
    <property type="term" value="F:DNA-binding transcription factor activity"/>
    <property type="evidence" value="ECO:0007669"/>
    <property type="project" value="InterPro"/>
</dbReference>
<dbReference type="Gene3D" id="1.20.120.530">
    <property type="entry name" value="GntR ligand-binding domain-like"/>
    <property type="match status" value="1"/>
</dbReference>
<keyword evidence="3" id="KW-0804">Transcription</keyword>
<dbReference type="SMART" id="SM00895">
    <property type="entry name" value="FCD"/>
    <property type="match status" value="1"/>
</dbReference>
<dbReference type="InterPro" id="IPR036390">
    <property type="entry name" value="WH_DNA-bd_sf"/>
</dbReference>
<dbReference type="RefSeq" id="WP_126614613.1">
    <property type="nucleotide sequence ID" value="NZ_JBHUCY010000029.1"/>
</dbReference>
<sequence length="234" mass="25836">MPLPHSATARGPRQHDVYDTLRHAILNGDLRPGEGLSETKLAAQFGVSRTPVRDAVRRLSDDGFLRVVPQVGTFVAPIQLTAVADSQFVRETLECRTIRLAAERLDPVQASALDRHLAAQERAVAANDAAAFFAADEAMHADLIRIAGRPAVWNLILDVKAQLDRVRCLSLESADWLAMIFDQHRVIIERTRARDADGAEAAMRAHLRSVFDAIDRIAATNQEYFEDTPADPAR</sequence>
<dbReference type="OrthoDB" id="9788098at2"/>
<proteinExistence type="predicted"/>
<comment type="caution">
    <text evidence="5">The sequence shown here is derived from an EMBL/GenBank/DDBJ whole genome shotgun (WGS) entry which is preliminary data.</text>
</comment>
<dbReference type="InterPro" id="IPR011711">
    <property type="entry name" value="GntR_C"/>
</dbReference>
<dbReference type="PANTHER" id="PTHR43537">
    <property type="entry name" value="TRANSCRIPTIONAL REGULATOR, GNTR FAMILY"/>
    <property type="match status" value="1"/>
</dbReference>
<dbReference type="SUPFAM" id="SSF46785">
    <property type="entry name" value="Winged helix' DNA-binding domain"/>
    <property type="match status" value="1"/>
</dbReference>
<dbReference type="EMBL" id="RXMA01000007">
    <property type="protein sequence ID" value="RTR21031.1"/>
    <property type="molecule type" value="Genomic_DNA"/>
</dbReference>